<dbReference type="EMBL" id="JALJOR010000009">
    <property type="protein sequence ID" value="KAK9811517.1"/>
    <property type="molecule type" value="Genomic_DNA"/>
</dbReference>
<dbReference type="SUPFAM" id="SSF52200">
    <property type="entry name" value="Toll/Interleukin receptor TIR domain"/>
    <property type="match status" value="1"/>
</dbReference>
<keyword evidence="2" id="KW-0378">Hydrolase</keyword>
<dbReference type="PANTHER" id="PTHR32009:SF39">
    <property type="entry name" value="TIR DOMAIN-CONTAINING PROTEIN"/>
    <property type="match status" value="1"/>
</dbReference>
<evidence type="ECO:0000256" key="2">
    <source>
        <dbReference type="ARBA" id="ARBA00022801"/>
    </source>
</evidence>
<comment type="caution">
    <text evidence="7">The sequence shown here is derived from an EMBL/GenBank/DDBJ whole genome shotgun (WGS) entry which is preliminary data.</text>
</comment>
<evidence type="ECO:0000256" key="3">
    <source>
        <dbReference type="ARBA" id="ARBA00023027"/>
    </source>
</evidence>
<reference evidence="7 8" key="1">
    <citation type="journal article" date="2024" name="Nat. Commun.">
        <title>Phylogenomics reveals the evolutionary origins of lichenization in chlorophyte algae.</title>
        <authorList>
            <person name="Puginier C."/>
            <person name="Libourel C."/>
            <person name="Otte J."/>
            <person name="Skaloud P."/>
            <person name="Haon M."/>
            <person name="Grisel S."/>
            <person name="Petersen M."/>
            <person name="Berrin J.G."/>
            <person name="Delaux P.M."/>
            <person name="Dal Grande F."/>
            <person name="Keller J."/>
        </authorList>
    </citation>
    <scope>NUCLEOTIDE SEQUENCE [LARGE SCALE GENOMIC DNA]</scope>
    <source>
        <strain evidence="7 8">SAG 2043</strain>
    </source>
</reference>
<accession>A0AAW1PRU4</accession>
<dbReference type="GO" id="GO:0061809">
    <property type="term" value="F:NAD+ nucleosidase activity, cyclic ADP-ribose generating"/>
    <property type="evidence" value="ECO:0007669"/>
    <property type="project" value="UniProtKB-EC"/>
</dbReference>
<feature type="compositionally biased region" description="Low complexity" evidence="5">
    <location>
        <begin position="12"/>
        <end position="25"/>
    </location>
</feature>
<keyword evidence="8" id="KW-1185">Reference proteome</keyword>
<evidence type="ECO:0000256" key="1">
    <source>
        <dbReference type="ARBA" id="ARBA00011982"/>
    </source>
</evidence>
<dbReference type="EC" id="3.2.2.6" evidence="1"/>
<gene>
    <name evidence="7" type="ORF">WJX72_005148</name>
</gene>
<dbReference type="InterPro" id="IPR000157">
    <property type="entry name" value="TIR_dom"/>
</dbReference>
<evidence type="ECO:0000259" key="6">
    <source>
        <dbReference type="PROSITE" id="PS50104"/>
    </source>
</evidence>
<feature type="domain" description="TIR" evidence="6">
    <location>
        <begin position="30"/>
        <end position="191"/>
    </location>
</feature>
<evidence type="ECO:0000256" key="4">
    <source>
        <dbReference type="ARBA" id="ARBA00047304"/>
    </source>
</evidence>
<proteinExistence type="predicted"/>
<dbReference type="PROSITE" id="PS50104">
    <property type="entry name" value="TIR"/>
    <property type="match status" value="1"/>
</dbReference>
<sequence length="379" mass="42462">MEPEQNALPECSTPSAGAAASTANASTQGERWDVFISHAGEQKRTFACWLEQDLGRAGVKAFLDEHSLHLGDDADSVMEGAVRSSQICICVLTPDYLRKRWTMQELRWALNQQQQPQQGRQLTIMPLFYGIDIDELKGHEALLRQHHPNRWQQYAADLAAVGRITGLRKDVVDGFDNLYVKETVHQVLTKLERVPTRVADHPVVGDYLHSFRTINEWQSELAFFEQTGRTARTNDSVIKLLRRSFDILPDEQKHMFLDAATILHAQPADHLLAVWGSLQGSMPVAAAMLGALQSSSLVTLDEERNLSAHDSLRQMARLVAAETPAAAWSLLTDNIQNARQVPPAPTRIELSSPGHLRSLKRLLQAYPHALLVDINRFSY</sequence>
<protein>
    <recommendedName>
        <fullName evidence="1">ADP-ribosyl cyclase/cyclic ADP-ribose hydrolase</fullName>
        <ecNumber evidence="1">3.2.2.6</ecNumber>
    </recommendedName>
</protein>
<evidence type="ECO:0000313" key="8">
    <source>
        <dbReference type="Proteomes" id="UP001489004"/>
    </source>
</evidence>
<dbReference type="AlphaFoldDB" id="A0AAW1PRU4"/>
<comment type="catalytic activity">
    <reaction evidence="4">
        <text>NAD(+) + H2O = ADP-D-ribose + nicotinamide + H(+)</text>
        <dbReference type="Rhea" id="RHEA:16301"/>
        <dbReference type="ChEBI" id="CHEBI:15377"/>
        <dbReference type="ChEBI" id="CHEBI:15378"/>
        <dbReference type="ChEBI" id="CHEBI:17154"/>
        <dbReference type="ChEBI" id="CHEBI:57540"/>
        <dbReference type="ChEBI" id="CHEBI:57967"/>
        <dbReference type="EC" id="3.2.2.6"/>
    </reaction>
    <physiologicalReaction direction="left-to-right" evidence="4">
        <dbReference type="Rhea" id="RHEA:16302"/>
    </physiologicalReaction>
</comment>
<dbReference type="InterPro" id="IPR035897">
    <property type="entry name" value="Toll_tir_struct_dom_sf"/>
</dbReference>
<dbReference type="Pfam" id="PF13676">
    <property type="entry name" value="TIR_2"/>
    <property type="match status" value="1"/>
</dbReference>
<evidence type="ECO:0000313" key="7">
    <source>
        <dbReference type="EMBL" id="KAK9811517.1"/>
    </source>
</evidence>
<dbReference type="Proteomes" id="UP001489004">
    <property type="component" value="Unassembled WGS sequence"/>
</dbReference>
<evidence type="ECO:0000256" key="5">
    <source>
        <dbReference type="SAM" id="MobiDB-lite"/>
    </source>
</evidence>
<keyword evidence="3" id="KW-0520">NAD</keyword>
<feature type="region of interest" description="Disordered" evidence="5">
    <location>
        <begin position="1"/>
        <end position="25"/>
    </location>
</feature>
<dbReference type="Gene3D" id="3.40.50.10140">
    <property type="entry name" value="Toll/interleukin-1 receptor homology (TIR) domain"/>
    <property type="match status" value="1"/>
</dbReference>
<dbReference type="SMART" id="SM00255">
    <property type="entry name" value="TIR"/>
    <property type="match status" value="1"/>
</dbReference>
<name>A0AAW1PRU4_9CHLO</name>
<dbReference type="PANTHER" id="PTHR32009">
    <property type="entry name" value="TMV RESISTANCE PROTEIN N-LIKE"/>
    <property type="match status" value="1"/>
</dbReference>
<organism evidence="7 8">
    <name type="scientific">[Myrmecia] bisecta</name>
    <dbReference type="NCBI Taxonomy" id="41462"/>
    <lineage>
        <taxon>Eukaryota</taxon>
        <taxon>Viridiplantae</taxon>
        <taxon>Chlorophyta</taxon>
        <taxon>core chlorophytes</taxon>
        <taxon>Trebouxiophyceae</taxon>
        <taxon>Trebouxiales</taxon>
        <taxon>Trebouxiaceae</taxon>
        <taxon>Myrmecia</taxon>
    </lineage>
</organism>
<dbReference type="GO" id="GO:0007165">
    <property type="term" value="P:signal transduction"/>
    <property type="evidence" value="ECO:0007669"/>
    <property type="project" value="InterPro"/>
</dbReference>